<protein>
    <submittedName>
        <fullName evidence="1">Uncharacterized protein</fullName>
    </submittedName>
</protein>
<organism evidence="1">
    <name type="scientific">marine sediment metagenome</name>
    <dbReference type="NCBI Taxonomy" id="412755"/>
    <lineage>
        <taxon>unclassified sequences</taxon>
        <taxon>metagenomes</taxon>
        <taxon>ecological metagenomes</taxon>
    </lineage>
</organism>
<name>A0A0F9AGC0_9ZZZZ</name>
<proteinExistence type="predicted"/>
<sequence length="59" mass="6864">FNEGPPGDVFIEVQVQNPDLSGLSDEERGTLKELLSKKPRGRIWIEILNRWVYYYLGNL</sequence>
<dbReference type="AlphaFoldDB" id="A0A0F9AGC0"/>
<feature type="non-terminal residue" evidence="1">
    <location>
        <position position="1"/>
    </location>
</feature>
<dbReference type="EMBL" id="LAZR01046095">
    <property type="protein sequence ID" value="KKK97335.1"/>
    <property type="molecule type" value="Genomic_DNA"/>
</dbReference>
<comment type="caution">
    <text evidence="1">The sequence shown here is derived from an EMBL/GenBank/DDBJ whole genome shotgun (WGS) entry which is preliminary data.</text>
</comment>
<gene>
    <name evidence="1" type="ORF">LCGC14_2653760</name>
</gene>
<evidence type="ECO:0000313" key="1">
    <source>
        <dbReference type="EMBL" id="KKK97335.1"/>
    </source>
</evidence>
<reference evidence="1" key="1">
    <citation type="journal article" date="2015" name="Nature">
        <title>Complex archaea that bridge the gap between prokaryotes and eukaryotes.</title>
        <authorList>
            <person name="Spang A."/>
            <person name="Saw J.H."/>
            <person name="Jorgensen S.L."/>
            <person name="Zaremba-Niedzwiedzka K."/>
            <person name="Martijn J."/>
            <person name="Lind A.E."/>
            <person name="van Eijk R."/>
            <person name="Schleper C."/>
            <person name="Guy L."/>
            <person name="Ettema T.J."/>
        </authorList>
    </citation>
    <scope>NUCLEOTIDE SEQUENCE</scope>
</reference>
<accession>A0A0F9AGC0</accession>